<reference evidence="2" key="1">
    <citation type="journal article" date="2021" name="Nat. Commun.">
        <title>Genetic determinants of endophytism in the Arabidopsis root mycobiome.</title>
        <authorList>
            <person name="Mesny F."/>
            <person name="Miyauchi S."/>
            <person name="Thiergart T."/>
            <person name="Pickel B."/>
            <person name="Atanasova L."/>
            <person name="Karlsson M."/>
            <person name="Huettel B."/>
            <person name="Barry K.W."/>
            <person name="Haridas S."/>
            <person name="Chen C."/>
            <person name="Bauer D."/>
            <person name="Andreopoulos W."/>
            <person name="Pangilinan J."/>
            <person name="LaButti K."/>
            <person name="Riley R."/>
            <person name="Lipzen A."/>
            <person name="Clum A."/>
            <person name="Drula E."/>
            <person name="Henrissat B."/>
            <person name="Kohler A."/>
            <person name="Grigoriev I.V."/>
            <person name="Martin F.M."/>
            <person name="Hacquard S."/>
        </authorList>
    </citation>
    <scope>NUCLEOTIDE SEQUENCE</scope>
    <source>
        <strain evidence="2">MPI-CAGE-AT-0021</strain>
    </source>
</reference>
<name>A0A9P9ITC2_9HYPO</name>
<dbReference type="EMBL" id="JAGMUU010000017">
    <property type="protein sequence ID" value="KAH7134613.1"/>
    <property type="molecule type" value="Genomic_DNA"/>
</dbReference>
<organism evidence="2 3">
    <name type="scientific">Dactylonectria estremocensis</name>
    <dbReference type="NCBI Taxonomy" id="1079267"/>
    <lineage>
        <taxon>Eukaryota</taxon>
        <taxon>Fungi</taxon>
        <taxon>Dikarya</taxon>
        <taxon>Ascomycota</taxon>
        <taxon>Pezizomycotina</taxon>
        <taxon>Sordariomycetes</taxon>
        <taxon>Hypocreomycetidae</taxon>
        <taxon>Hypocreales</taxon>
        <taxon>Nectriaceae</taxon>
        <taxon>Dactylonectria</taxon>
    </lineage>
</organism>
<gene>
    <name evidence="2" type="ORF">B0J13DRAFT_85531</name>
</gene>
<evidence type="ECO:0000313" key="2">
    <source>
        <dbReference type="EMBL" id="KAH7134613.1"/>
    </source>
</evidence>
<accession>A0A9P9ITC2</accession>
<keyword evidence="3" id="KW-1185">Reference proteome</keyword>
<protein>
    <submittedName>
        <fullName evidence="2">Uncharacterized protein</fullName>
    </submittedName>
</protein>
<comment type="caution">
    <text evidence="2">The sequence shown here is derived from an EMBL/GenBank/DDBJ whole genome shotgun (WGS) entry which is preliminary data.</text>
</comment>
<dbReference type="Proteomes" id="UP000717696">
    <property type="component" value="Unassembled WGS sequence"/>
</dbReference>
<dbReference type="AlphaFoldDB" id="A0A9P9ITC2"/>
<evidence type="ECO:0000313" key="3">
    <source>
        <dbReference type="Proteomes" id="UP000717696"/>
    </source>
</evidence>
<evidence type="ECO:0000256" key="1">
    <source>
        <dbReference type="SAM" id="MobiDB-lite"/>
    </source>
</evidence>
<proteinExistence type="predicted"/>
<feature type="region of interest" description="Disordered" evidence="1">
    <location>
        <begin position="89"/>
        <end position="109"/>
    </location>
</feature>
<sequence length="237" mass="25807">MRRWIATATATASATGRLRRRERNKCRGGFGFVCLFGSGSVLASIQTPSLMSGATSDALFHETFATHAPSWKLPSAGLYVRMRRGKGVRVRESGRSKTQSRVPRGRLTRSNQDELRMGAVDLGLDRLLGPLTNEADAGTRGLPRGATRGSDADRVELTELRLTLAAGRSKCHPMLCSLLIGLLERNLEGRTIRWSDTQLEGNQKAKMTGNESIQTEAARVNKVNPLGPGQLLSHLTL</sequence>